<evidence type="ECO:0000256" key="2">
    <source>
        <dbReference type="ARBA" id="ARBA00002803"/>
    </source>
</evidence>
<evidence type="ECO:0000256" key="7">
    <source>
        <dbReference type="ARBA" id="ARBA00022679"/>
    </source>
</evidence>
<evidence type="ECO:0000256" key="4">
    <source>
        <dbReference type="ARBA" id="ARBA00012827"/>
    </source>
</evidence>
<evidence type="ECO:0000259" key="11">
    <source>
        <dbReference type="PROSITE" id="PS51177"/>
    </source>
</evidence>
<keyword evidence="8" id="KW-0677">Repeat</keyword>
<evidence type="ECO:0000256" key="9">
    <source>
        <dbReference type="NCBIfam" id="TIGR00187"/>
    </source>
</evidence>
<comment type="pathway">
    <text evidence="3">Cofactor biosynthesis; riboflavin biosynthesis; riboflavin from 2-hydroxy-3-oxobutyl phosphate and 5-amino-6-(D-ribitylamino)uracil: step 2/2.</text>
</comment>
<dbReference type="STRING" id="619304.SAMN05421760_102411"/>
<dbReference type="NCBIfam" id="NF006767">
    <property type="entry name" value="PRK09289.1"/>
    <property type="match status" value="1"/>
</dbReference>
<dbReference type="Pfam" id="PF00677">
    <property type="entry name" value="Lum_binding"/>
    <property type="match status" value="2"/>
</dbReference>
<evidence type="ECO:0000256" key="1">
    <source>
        <dbReference type="ARBA" id="ARBA00000968"/>
    </source>
</evidence>
<name>A0A1N7KFZ6_9GAMM</name>
<dbReference type="GO" id="GO:0005829">
    <property type="term" value="C:cytosol"/>
    <property type="evidence" value="ECO:0007669"/>
    <property type="project" value="TreeGrafter"/>
</dbReference>
<dbReference type="InterPro" id="IPR023366">
    <property type="entry name" value="ATP_synth_asu-like_sf"/>
</dbReference>
<dbReference type="CDD" id="cd00402">
    <property type="entry name" value="Riboflavin_synthase_like"/>
    <property type="match status" value="1"/>
</dbReference>
<dbReference type="InterPro" id="IPR001783">
    <property type="entry name" value="Lumazine-bd"/>
</dbReference>
<dbReference type="GO" id="GO:0004746">
    <property type="term" value="F:riboflavin synthase activity"/>
    <property type="evidence" value="ECO:0007669"/>
    <property type="project" value="UniProtKB-UniRule"/>
</dbReference>
<feature type="domain" description="Lumazine-binding" evidence="11">
    <location>
        <begin position="1"/>
        <end position="97"/>
    </location>
</feature>
<comment type="function">
    <text evidence="2">Catalyzes the dismutation of two molecules of 6,7-dimethyl-8-ribityllumazine, resulting in the formation of riboflavin and 5-amino-6-(D-ribitylamino)uracil.</text>
</comment>
<dbReference type="InterPro" id="IPR017938">
    <property type="entry name" value="Riboflavin_synthase-like_b-brl"/>
</dbReference>
<evidence type="ECO:0000313" key="13">
    <source>
        <dbReference type="Proteomes" id="UP000185999"/>
    </source>
</evidence>
<accession>A0A1N7KFZ6</accession>
<dbReference type="InterPro" id="IPR026017">
    <property type="entry name" value="Lumazine-bd_dom"/>
</dbReference>
<evidence type="ECO:0000256" key="5">
    <source>
        <dbReference type="ARBA" id="ARBA00013950"/>
    </source>
</evidence>
<feature type="repeat" description="Lumazine-binding" evidence="10">
    <location>
        <begin position="1"/>
        <end position="97"/>
    </location>
</feature>
<dbReference type="GO" id="GO:0009231">
    <property type="term" value="P:riboflavin biosynthetic process"/>
    <property type="evidence" value="ECO:0007669"/>
    <property type="project" value="UniProtKB-KW"/>
</dbReference>
<keyword evidence="13" id="KW-1185">Reference proteome</keyword>
<gene>
    <name evidence="12" type="ORF">SAMN05421760_102411</name>
</gene>
<comment type="catalytic activity">
    <reaction evidence="1">
        <text>2 6,7-dimethyl-8-(1-D-ribityl)lumazine + H(+) = 5-amino-6-(D-ribitylamino)uracil + riboflavin</text>
        <dbReference type="Rhea" id="RHEA:20772"/>
        <dbReference type="ChEBI" id="CHEBI:15378"/>
        <dbReference type="ChEBI" id="CHEBI:15934"/>
        <dbReference type="ChEBI" id="CHEBI:57986"/>
        <dbReference type="ChEBI" id="CHEBI:58201"/>
        <dbReference type="EC" id="2.5.1.9"/>
    </reaction>
</comment>
<dbReference type="Gene3D" id="2.40.30.20">
    <property type="match status" value="2"/>
</dbReference>
<keyword evidence="6" id="KW-0686">Riboflavin biosynthesis</keyword>
<dbReference type="FunFam" id="2.40.30.20:FF:000003">
    <property type="entry name" value="Riboflavin synthase, alpha subunit"/>
    <property type="match status" value="1"/>
</dbReference>
<dbReference type="Proteomes" id="UP000185999">
    <property type="component" value="Unassembled WGS sequence"/>
</dbReference>
<organism evidence="12 13">
    <name type="scientific">Neptunomonas antarctica</name>
    <dbReference type="NCBI Taxonomy" id="619304"/>
    <lineage>
        <taxon>Bacteria</taxon>
        <taxon>Pseudomonadati</taxon>
        <taxon>Pseudomonadota</taxon>
        <taxon>Gammaproteobacteria</taxon>
        <taxon>Oceanospirillales</taxon>
        <taxon>Oceanospirillaceae</taxon>
        <taxon>Neptunomonas</taxon>
    </lineage>
</organism>
<sequence>MFTGIVQGLAEVTALNKRDNFMQLHLKLPQIHANNLQTGASIAVNGTCLTITEFHENNVQFDLIHETLDVTNLGQLDVGDRVNFERAARYGDEIGGHQLSGHISSVATIDQIERTPDNCTLWLKAPAHLMQYLLPKGFVALNGCSLTIGEVEASRFCIYLIPETLTVTSFGNTKIGDKINLEVDPQTQAIVDTVNNYLTNRNL</sequence>
<evidence type="ECO:0000256" key="3">
    <source>
        <dbReference type="ARBA" id="ARBA00004887"/>
    </source>
</evidence>
<dbReference type="EMBL" id="FTOE01000002">
    <property type="protein sequence ID" value="SIS60485.1"/>
    <property type="molecule type" value="Genomic_DNA"/>
</dbReference>
<dbReference type="AlphaFoldDB" id="A0A1N7KFZ6"/>
<feature type="repeat" description="Lumazine-binding" evidence="10">
    <location>
        <begin position="98"/>
        <end position="194"/>
    </location>
</feature>
<dbReference type="OrthoDB" id="9788537at2"/>
<evidence type="ECO:0000256" key="6">
    <source>
        <dbReference type="ARBA" id="ARBA00022619"/>
    </source>
</evidence>
<proteinExistence type="predicted"/>
<evidence type="ECO:0000313" key="12">
    <source>
        <dbReference type="EMBL" id="SIS60485.1"/>
    </source>
</evidence>
<dbReference type="PIRSF" id="PIRSF000498">
    <property type="entry name" value="Riboflavin_syn_A"/>
    <property type="match status" value="1"/>
</dbReference>
<protein>
    <recommendedName>
        <fullName evidence="5 9">Riboflavin synthase</fullName>
        <ecNumber evidence="4 9">2.5.1.9</ecNumber>
    </recommendedName>
</protein>
<dbReference type="NCBIfam" id="TIGR00187">
    <property type="entry name" value="ribE"/>
    <property type="match status" value="1"/>
</dbReference>
<dbReference type="SUPFAM" id="SSF63380">
    <property type="entry name" value="Riboflavin synthase domain-like"/>
    <property type="match status" value="2"/>
</dbReference>
<feature type="domain" description="Lumazine-binding" evidence="11">
    <location>
        <begin position="98"/>
        <end position="194"/>
    </location>
</feature>
<evidence type="ECO:0000256" key="10">
    <source>
        <dbReference type="PROSITE-ProRule" id="PRU00524"/>
    </source>
</evidence>
<dbReference type="NCBIfam" id="NF009566">
    <property type="entry name" value="PRK13020.1"/>
    <property type="match status" value="1"/>
</dbReference>
<dbReference type="PANTHER" id="PTHR21098">
    <property type="entry name" value="RIBOFLAVIN SYNTHASE ALPHA CHAIN"/>
    <property type="match status" value="1"/>
</dbReference>
<evidence type="ECO:0000256" key="8">
    <source>
        <dbReference type="ARBA" id="ARBA00022737"/>
    </source>
</evidence>
<dbReference type="PANTHER" id="PTHR21098:SF0">
    <property type="entry name" value="RIBOFLAVIN SYNTHASE"/>
    <property type="match status" value="1"/>
</dbReference>
<reference evidence="13" key="1">
    <citation type="submission" date="2017-01" db="EMBL/GenBank/DDBJ databases">
        <authorList>
            <person name="Varghese N."/>
            <person name="Submissions S."/>
        </authorList>
    </citation>
    <scope>NUCLEOTIDE SEQUENCE [LARGE SCALE GENOMIC DNA]</scope>
    <source>
        <strain evidence="13">DSM 22306</strain>
    </source>
</reference>
<keyword evidence="7" id="KW-0808">Transferase</keyword>
<dbReference type="PROSITE" id="PS51177">
    <property type="entry name" value="LUMAZINE_BIND"/>
    <property type="match status" value="2"/>
</dbReference>
<dbReference type="EC" id="2.5.1.9" evidence="4 9"/>
<dbReference type="RefSeq" id="WP_054343344.1">
    <property type="nucleotide sequence ID" value="NZ_FTOE01000002.1"/>
</dbReference>